<evidence type="ECO:0000313" key="3">
    <source>
        <dbReference type="EMBL" id="CAK0882713.1"/>
    </source>
</evidence>
<feature type="compositionally biased region" description="Basic and acidic residues" evidence="2">
    <location>
        <begin position="78"/>
        <end position="92"/>
    </location>
</feature>
<keyword evidence="1" id="KW-0067">ATP-binding</keyword>
<sequence>MVKPMARAPLLFRACKGHPVRVVDPERRYIKCGAAARHSHQAVVTPVDDVSAPGPPAARDSRLRAGVAPPWRAPADASQRRVDLAPPRREDTDSIPPWRESADNWWSSWSWSSGDWQGCSSWSRDNHTLDLSGFGLEWVSYIGKGHYATVQLVREEDTGQTFVAKCVRLGQLSERDQRLANQE</sequence>
<feature type="non-terminal residue" evidence="3">
    <location>
        <position position="183"/>
    </location>
</feature>
<dbReference type="EMBL" id="CAUYUJ010018327">
    <property type="protein sequence ID" value="CAK0882713.1"/>
    <property type="molecule type" value="Genomic_DNA"/>
</dbReference>
<organism evidence="3 4">
    <name type="scientific">Prorocentrum cordatum</name>
    <dbReference type="NCBI Taxonomy" id="2364126"/>
    <lineage>
        <taxon>Eukaryota</taxon>
        <taxon>Sar</taxon>
        <taxon>Alveolata</taxon>
        <taxon>Dinophyceae</taxon>
        <taxon>Prorocentrales</taxon>
        <taxon>Prorocentraceae</taxon>
        <taxon>Prorocentrum</taxon>
    </lineage>
</organism>
<accession>A0ABN9WD72</accession>
<proteinExistence type="predicted"/>
<keyword evidence="1" id="KW-0547">Nucleotide-binding</keyword>
<dbReference type="PROSITE" id="PS00107">
    <property type="entry name" value="PROTEIN_KINASE_ATP"/>
    <property type="match status" value="1"/>
</dbReference>
<evidence type="ECO:0008006" key="5">
    <source>
        <dbReference type="Google" id="ProtNLM"/>
    </source>
</evidence>
<keyword evidence="4" id="KW-1185">Reference proteome</keyword>
<protein>
    <recommendedName>
        <fullName evidence="5">Protein kinase domain-containing protein</fullName>
    </recommendedName>
</protein>
<evidence type="ECO:0000256" key="2">
    <source>
        <dbReference type="SAM" id="MobiDB-lite"/>
    </source>
</evidence>
<name>A0ABN9WD72_9DINO</name>
<gene>
    <name evidence="3" type="ORF">PCOR1329_LOCUS65144</name>
</gene>
<dbReference type="Gene3D" id="3.30.200.20">
    <property type="entry name" value="Phosphorylase Kinase, domain 1"/>
    <property type="match status" value="1"/>
</dbReference>
<dbReference type="InterPro" id="IPR017441">
    <property type="entry name" value="Protein_kinase_ATP_BS"/>
</dbReference>
<comment type="caution">
    <text evidence="3">The sequence shown here is derived from an EMBL/GenBank/DDBJ whole genome shotgun (WGS) entry which is preliminary data.</text>
</comment>
<evidence type="ECO:0000256" key="1">
    <source>
        <dbReference type="PROSITE-ProRule" id="PRU10141"/>
    </source>
</evidence>
<evidence type="ECO:0000313" key="4">
    <source>
        <dbReference type="Proteomes" id="UP001189429"/>
    </source>
</evidence>
<feature type="binding site" evidence="1">
    <location>
        <position position="165"/>
    </location>
    <ligand>
        <name>ATP</name>
        <dbReference type="ChEBI" id="CHEBI:30616"/>
    </ligand>
</feature>
<dbReference type="Proteomes" id="UP001189429">
    <property type="component" value="Unassembled WGS sequence"/>
</dbReference>
<reference evidence="3" key="1">
    <citation type="submission" date="2023-10" db="EMBL/GenBank/DDBJ databases">
        <authorList>
            <person name="Chen Y."/>
            <person name="Shah S."/>
            <person name="Dougan E. K."/>
            <person name="Thang M."/>
            <person name="Chan C."/>
        </authorList>
    </citation>
    <scope>NUCLEOTIDE SEQUENCE [LARGE SCALE GENOMIC DNA]</scope>
</reference>
<feature type="region of interest" description="Disordered" evidence="2">
    <location>
        <begin position="46"/>
        <end position="96"/>
    </location>
</feature>